<keyword evidence="3" id="KW-1185">Reference proteome</keyword>
<accession>A0AAV5U7K4</accession>
<dbReference type="AlphaFoldDB" id="A0AAV5U7K4"/>
<comment type="caution">
    <text evidence="2">The sequence shown here is derived from an EMBL/GenBank/DDBJ whole genome shotgun (WGS) entry which is preliminary data.</text>
</comment>
<dbReference type="EMBL" id="BTSX01000005">
    <property type="protein sequence ID" value="GMT02109.1"/>
    <property type="molecule type" value="Genomic_DNA"/>
</dbReference>
<evidence type="ECO:0000313" key="2">
    <source>
        <dbReference type="EMBL" id="GMT02109.1"/>
    </source>
</evidence>
<name>A0AAV5U7K4_9BILA</name>
<sequence length="137" mass="14949">RAWVWRAAARSRPSAIASAARHWWRRRSLRKPLQSVPEASGVDAAPAVVAAERQLLQPAPALRPQPPPGCCAACSRAQSPAATSGPPATRGTSSWARRRVRASARRAWSRCLAPCCWALAPEPGWGPEVMWARKRRS</sequence>
<organism evidence="2 3">
    <name type="scientific">Pristionchus entomophagus</name>
    <dbReference type="NCBI Taxonomy" id="358040"/>
    <lineage>
        <taxon>Eukaryota</taxon>
        <taxon>Metazoa</taxon>
        <taxon>Ecdysozoa</taxon>
        <taxon>Nematoda</taxon>
        <taxon>Chromadorea</taxon>
        <taxon>Rhabditida</taxon>
        <taxon>Rhabditina</taxon>
        <taxon>Diplogasteromorpha</taxon>
        <taxon>Diplogasteroidea</taxon>
        <taxon>Neodiplogasteridae</taxon>
        <taxon>Pristionchus</taxon>
    </lineage>
</organism>
<reference evidence="2" key="1">
    <citation type="submission" date="2023-10" db="EMBL/GenBank/DDBJ databases">
        <title>Genome assembly of Pristionchus species.</title>
        <authorList>
            <person name="Yoshida K."/>
            <person name="Sommer R.J."/>
        </authorList>
    </citation>
    <scope>NUCLEOTIDE SEQUENCE</scope>
    <source>
        <strain evidence="2">RS0144</strain>
    </source>
</reference>
<feature type="non-terminal residue" evidence="2">
    <location>
        <position position="1"/>
    </location>
</feature>
<evidence type="ECO:0000313" key="3">
    <source>
        <dbReference type="Proteomes" id="UP001432027"/>
    </source>
</evidence>
<dbReference type="Proteomes" id="UP001432027">
    <property type="component" value="Unassembled WGS sequence"/>
</dbReference>
<gene>
    <name evidence="2" type="ORF">PENTCL1PPCAC_24283</name>
</gene>
<protein>
    <submittedName>
        <fullName evidence="2">Uncharacterized protein</fullName>
    </submittedName>
</protein>
<feature type="non-terminal residue" evidence="2">
    <location>
        <position position="137"/>
    </location>
</feature>
<evidence type="ECO:0000256" key="1">
    <source>
        <dbReference type="SAM" id="MobiDB-lite"/>
    </source>
</evidence>
<proteinExistence type="predicted"/>
<feature type="region of interest" description="Disordered" evidence="1">
    <location>
        <begin position="73"/>
        <end position="97"/>
    </location>
</feature>